<dbReference type="InterPro" id="IPR019734">
    <property type="entry name" value="TPR_rpt"/>
</dbReference>
<feature type="compositionally biased region" description="Low complexity" evidence="2">
    <location>
        <begin position="36"/>
        <end position="49"/>
    </location>
</feature>
<dbReference type="PROSITE" id="PS50005">
    <property type="entry name" value="TPR"/>
    <property type="match status" value="2"/>
</dbReference>
<feature type="compositionally biased region" description="Polar residues" evidence="2">
    <location>
        <begin position="76"/>
        <end position="101"/>
    </location>
</feature>
<dbReference type="RefSeq" id="WP_095416695.1">
    <property type="nucleotide sequence ID" value="NZ_CP018477.1"/>
</dbReference>
<keyword evidence="3" id="KW-0732">Signal</keyword>
<proteinExistence type="predicted"/>
<name>A0A286RM88_9BACT</name>
<feature type="chain" id="PRO_5013352736" description="Tetratricopeptide repeat protein" evidence="3">
    <location>
        <begin position="25"/>
        <end position="699"/>
    </location>
</feature>
<protein>
    <recommendedName>
        <fullName evidence="6">Tetratricopeptide repeat protein</fullName>
    </recommendedName>
</protein>
<keyword evidence="5" id="KW-1185">Reference proteome</keyword>
<dbReference type="Gene3D" id="1.25.40.10">
    <property type="entry name" value="Tetratricopeptide repeat domain"/>
    <property type="match status" value="2"/>
</dbReference>
<dbReference type="GO" id="GO:0051301">
    <property type="term" value="P:cell division"/>
    <property type="evidence" value="ECO:0007669"/>
    <property type="project" value="TreeGrafter"/>
</dbReference>
<reference evidence="4 5" key="1">
    <citation type="journal article" name="Front. Microbiol.">
        <title>Sugar Metabolism of the First Thermophilic Planctomycete Thermogutta terrifontis: Comparative Genomic and Transcriptomic Approaches.</title>
        <authorList>
            <person name="Elcheninov A.G."/>
            <person name="Menzel P."/>
            <person name="Gudbergsdottir S.R."/>
            <person name="Slesarev A.I."/>
            <person name="Kadnikov V.V."/>
            <person name="Krogh A."/>
            <person name="Bonch-Osmolovskaya E.A."/>
            <person name="Peng X."/>
            <person name="Kublanov I.V."/>
        </authorList>
    </citation>
    <scope>NUCLEOTIDE SEQUENCE [LARGE SCALE GENOMIC DNA]</scope>
    <source>
        <strain evidence="4 5">R1</strain>
    </source>
</reference>
<dbReference type="SUPFAM" id="SSF48452">
    <property type="entry name" value="TPR-like"/>
    <property type="match status" value="1"/>
</dbReference>
<feature type="region of interest" description="Disordered" evidence="2">
    <location>
        <begin position="31"/>
        <end position="151"/>
    </location>
</feature>
<evidence type="ECO:0000256" key="3">
    <source>
        <dbReference type="SAM" id="SignalP"/>
    </source>
</evidence>
<evidence type="ECO:0000313" key="5">
    <source>
        <dbReference type="Proteomes" id="UP000215086"/>
    </source>
</evidence>
<feature type="signal peptide" evidence="3">
    <location>
        <begin position="1"/>
        <end position="24"/>
    </location>
</feature>
<gene>
    <name evidence="4" type="ORF">THTE_4494</name>
</gene>
<keyword evidence="1" id="KW-0802">TPR repeat</keyword>
<feature type="repeat" description="TPR" evidence="1">
    <location>
        <begin position="309"/>
        <end position="342"/>
    </location>
</feature>
<feature type="repeat" description="TPR" evidence="1">
    <location>
        <begin position="626"/>
        <end position="659"/>
    </location>
</feature>
<sequence>MLRAVRLSAIVWCAALLGWIPGFAGDEPAPTPAVPTPAVAPGTPTPAVGQPGPTAATELAPAEKNFSREPPDERQTAGSGSQRIQLELGTNNPPSDPTANQPELRVRSEPLVTSGPPSSGSGGDSPAEDQPHAQVDPRTTPVDISPEPAAFNGVTPGQTTAAELLKQWGQPTDLKQFNQESRYLFQMPPFQQVEVLVRDDKVRSIVVRLEKSYPANLVAQHLELAAIRPVYISNPQGEILGQTFPERGVIFAFAPADQPGKASNMVTDIILEELNADAFILRAETFWESEPEVALRDLSHALKLDPQADRAWWLQARVQRLMGRSAEALQSIQRAVQLNPQEVQYRLDLAQILIENRQTAAATSQLEQVVAVADQRPHLKARALCLLGDVYHAADPPDFKKALENHYEAIKLAQALRTDPYPAYRVAAKDVLVDAHLGAARDIAWGVWEQKEAVVGRWLQRALELAEDLVQNERQSPRALFKVAATALAVSVALPTAVDPQPWLEKLDQAYQLLVQDVSPTRKAQFQWEYGAALYDAVQHYQAREQHDLALQYGQKAIEALEAGLAGHTPNPMDHYLIGRLYFRMGAIFAIQQKKHAEATPYYDKALDHLEAAAGQLDDATTGRLGETYVSMGVSYWETGQKERAVQLTEKGVQLMEKAVAARRLPESALTVPNSNLKTMREALSRTARAEGAPSTTPR</sequence>
<dbReference type="AlphaFoldDB" id="A0A286RM88"/>
<dbReference type="Proteomes" id="UP000215086">
    <property type="component" value="Chromosome"/>
</dbReference>
<dbReference type="EMBL" id="CP018477">
    <property type="protein sequence ID" value="ASV77095.1"/>
    <property type="molecule type" value="Genomic_DNA"/>
</dbReference>
<evidence type="ECO:0000313" key="4">
    <source>
        <dbReference type="EMBL" id="ASV77095.1"/>
    </source>
</evidence>
<dbReference type="PANTHER" id="PTHR12558">
    <property type="entry name" value="CELL DIVISION CYCLE 16,23,27"/>
    <property type="match status" value="1"/>
</dbReference>
<feature type="compositionally biased region" description="Basic and acidic residues" evidence="2">
    <location>
        <begin position="65"/>
        <end position="75"/>
    </location>
</feature>
<accession>A0A286RM88</accession>
<dbReference type="OrthoDB" id="225570at2"/>
<evidence type="ECO:0000256" key="2">
    <source>
        <dbReference type="SAM" id="MobiDB-lite"/>
    </source>
</evidence>
<evidence type="ECO:0000256" key="1">
    <source>
        <dbReference type="PROSITE-ProRule" id="PRU00339"/>
    </source>
</evidence>
<dbReference type="PANTHER" id="PTHR12558:SF13">
    <property type="entry name" value="CELL DIVISION CYCLE PROTEIN 27 HOMOLOG"/>
    <property type="match status" value="1"/>
</dbReference>
<organism evidence="4 5">
    <name type="scientific">Thermogutta terrifontis</name>
    <dbReference type="NCBI Taxonomy" id="1331910"/>
    <lineage>
        <taxon>Bacteria</taxon>
        <taxon>Pseudomonadati</taxon>
        <taxon>Planctomycetota</taxon>
        <taxon>Planctomycetia</taxon>
        <taxon>Pirellulales</taxon>
        <taxon>Thermoguttaceae</taxon>
        <taxon>Thermogutta</taxon>
    </lineage>
</organism>
<dbReference type="InterPro" id="IPR011990">
    <property type="entry name" value="TPR-like_helical_dom_sf"/>
</dbReference>
<dbReference type="Pfam" id="PF13181">
    <property type="entry name" value="TPR_8"/>
    <property type="match status" value="1"/>
</dbReference>
<evidence type="ECO:0008006" key="6">
    <source>
        <dbReference type="Google" id="ProtNLM"/>
    </source>
</evidence>
<dbReference type="SMART" id="SM00028">
    <property type="entry name" value="TPR"/>
    <property type="match status" value="4"/>
</dbReference>
<dbReference type="KEGG" id="ttf:THTE_4494"/>